<dbReference type="PROSITE" id="PS00674">
    <property type="entry name" value="AAA"/>
    <property type="match status" value="1"/>
</dbReference>
<sequence>MVDEGSFILATTDDISIIIPLFIANRFNYKNHEYLHSNRSLLKIVYRFATGINIEEEPSRLKGNDIPLPHKWNPDISERFSLFLKTELLKNNQIESSLETLEHSLKKALFDQHISLELPHIPQSLGEADECCLSKPRGLAKVAGMKKLKELLLEEVIHPILNPEIYKLYQVNIPNGILLYGPPGCGKTFISRQLAEELNHYFIEISPSEIASPFIHDSVSKIRDIFNDAEQHAPSIIFIDEFEAFVPPRSLLGGHQQFKSEEVNEFLYQLNECSNKGIVILAATNEPDRIDPAILRTGRFDKLIYVEPPDLEARIELLKVYLKGRPQDPLNLEGIALELDGYSCSDVKYILDDAARAAMKEGLPINCDHITDSIKRNPSSLSMEMSSRYDNIQQRGVAPRPRYPK</sequence>
<reference evidence="6 7" key="1">
    <citation type="submission" date="2016-08" db="EMBL/GenBank/DDBJ databases">
        <authorList>
            <person name="Seilhamer J.J."/>
        </authorList>
    </citation>
    <scope>NUCLEOTIDE SEQUENCE [LARGE SCALE GENOMIC DNA]</scope>
    <source>
        <strain evidence="6">L21-II-0</strain>
    </source>
</reference>
<keyword evidence="6" id="KW-0482">Metalloprotease</keyword>
<dbReference type="PANTHER" id="PTHR23077">
    <property type="entry name" value="AAA-FAMILY ATPASE"/>
    <property type="match status" value="1"/>
</dbReference>
<reference evidence="5 8" key="2">
    <citation type="submission" date="2019-06" db="EMBL/GenBank/DDBJ databases">
        <title>Complete genome sequence of Methanoculleus chikugoensis strain MG62.</title>
        <authorList>
            <person name="Asakawa S."/>
            <person name="Dianou D."/>
        </authorList>
    </citation>
    <scope>NUCLEOTIDE SEQUENCE [LARGE SCALE GENOMIC DNA]</scope>
    <source>
        <strain evidence="5 8">MG62</strain>
    </source>
</reference>
<proteinExistence type="inferred from homology"/>
<evidence type="ECO:0000256" key="3">
    <source>
        <dbReference type="RuleBase" id="RU003651"/>
    </source>
</evidence>
<dbReference type="EMBL" id="FMID01000029">
    <property type="protein sequence ID" value="SCL75388.1"/>
    <property type="molecule type" value="Genomic_DNA"/>
</dbReference>
<dbReference type="InterPro" id="IPR003959">
    <property type="entry name" value="ATPase_AAA_core"/>
</dbReference>
<dbReference type="GO" id="GO:0008237">
    <property type="term" value="F:metallopeptidase activity"/>
    <property type="evidence" value="ECO:0007669"/>
    <property type="project" value="UniProtKB-KW"/>
</dbReference>
<evidence type="ECO:0000259" key="4">
    <source>
        <dbReference type="SMART" id="SM00382"/>
    </source>
</evidence>
<dbReference type="EC" id="3.4.24.-" evidence="6"/>
<dbReference type="InterPro" id="IPR050168">
    <property type="entry name" value="AAA_ATPase_domain"/>
</dbReference>
<keyword evidence="1 3" id="KW-0547">Nucleotide-binding</keyword>
<evidence type="ECO:0000313" key="7">
    <source>
        <dbReference type="Proteomes" id="UP000184671"/>
    </source>
</evidence>
<keyword evidence="6" id="KW-0378">Hydrolase</keyword>
<evidence type="ECO:0000313" key="5">
    <source>
        <dbReference type="EMBL" id="BBL67254.1"/>
    </source>
</evidence>
<comment type="similarity">
    <text evidence="3">Belongs to the AAA ATPase family.</text>
</comment>
<accession>A0A1M4MKP6</accession>
<dbReference type="GO" id="GO:0006508">
    <property type="term" value="P:proteolysis"/>
    <property type="evidence" value="ECO:0007669"/>
    <property type="project" value="UniProtKB-KW"/>
</dbReference>
<keyword evidence="2 3" id="KW-0067">ATP-binding</keyword>
<dbReference type="AlphaFoldDB" id="A0A1M4MKP6"/>
<dbReference type="Pfam" id="PF00004">
    <property type="entry name" value="AAA"/>
    <property type="match status" value="1"/>
</dbReference>
<keyword evidence="6" id="KW-0645">Protease</keyword>
<dbReference type="SMART" id="SM00382">
    <property type="entry name" value="AAA"/>
    <property type="match status" value="1"/>
</dbReference>
<dbReference type="SUPFAM" id="SSF52540">
    <property type="entry name" value="P-loop containing nucleoside triphosphate hydrolases"/>
    <property type="match status" value="1"/>
</dbReference>
<dbReference type="Proteomes" id="UP000824969">
    <property type="component" value="Chromosome"/>
</dbReference>
<dbReference type="EMBL" id="AP019781">
    <property type="protein sequence ID" value="BBL67254.1"/>
    <property type="molecule type" value="Genomic_DNA"/>
</dbReference>
<dbReference type="Proteomes" id="UP000184671">
    <property type="component" value="Unassembled WGS sequence"/>
</dbReference>
<dbReference type="Gene3D" id="3.40.50.300">
    <property type="entry name" value="P-loop containing nucleotide triphosphate hydrolases"/>
    <property type="match status" value="1"/>
</dbReference>
<dbReference type="GO" id="GO:0016887">
    <property type="term" value="F:ATP hydrolysis activity"/>
    <property type="evidence" value="ECO:0007669"/>
    <property type="project" value="InterPro"/>
</dbReference>
<feature type="domain" description="AAA+ ATPase" evidence="4">
    <location>
        <begin position="173"/>
        <end position="310"/>
    </location>
</feature>
<evidence type="ECO:0000313" key="8">
    <source>
        <dbReference type="Proteomes" id="UP000824969"/>
    </source>
</evidence>
<organism evidence="6 7">
    <name type="scientific">Methanoculleus chikugoensis</name>
    <dbReference type="NCBI Taxonomy" id="118126"/>
    <lineage>
        <taxon>Archaea</taxon>
        <taxon>Methanobacteriati</taxon>
        <taxon>Methanobacteriota</taxon>
        <taxon>Stenosarchaea group</taxon>
        <taxon>Methanomicrobia</taxon>
        <taxon>Methanomicrobiales</taxon>
        <taxon>Methanomicrobiaceae</taxon>
        <taxon>Methanoculleus</taxon>
    </lineage>
</organism>
<evidence type="ECO:0000256" key="1">
    <source>
        <dbReference type="ARBA" id="ARBA00022741"/>
    </source>
</evidence>
<dbReference type="InterPro" id="IPR003960">
    <property type="entry name" value="ATPase_AAA_CS"/>
</dbReference>
<evidence type="ECO:0000313" key="6">
    <source>
        <dbReference type="EMBL" id="SCL75388.1"/>
    </source>
</evidence>
<protein>
    <submittedName>
        <fullName evidence="6">ATP-dependent zinc metalloprotease FtsH</fullName>
        <ecNumber evidence="6">3.4.24.-</ecNumber>
    </submittedName>
</protein>
<keyword evidence="8" id="KW-1185">Reference proteome</keyword>
<dbReference type="GO" id="GO:0005524">
    <property type="term" value="F:ATP binding"/>
    <property type="evidence" value="ECO:0007669"/>
    <property type="project" value="UniProtKB-KW"/>
</dbReference>
<name>A0A1M4MKP6_9EURY</name>
<gene>
    <name evidence="6" type="primary">ftsH_1</name>
    <name evidence="6" type="ORF">L21_1287</name>
    <name evidence="5" type="ORF">MchiMG62_04350</name>
</gene>
<dbReference type="InterPro" id="IPR027417">
    <property type="entry name" value="P-loop_NTPase"/>
</dbReference>
<dbReference type="PANTHER" id="PTHR23077:SF171">
    <property type="entry name" value="NUCLEAR VALOSIN-CONTAINING PROTEIN-LIKE"/>
    <property type="match status" value="1"/>
</dbReference>
<evidence type="ECO:0000256" key="2">
    <source>
        <dbReference type="ARBA" id="ARBA00022840"/>
    </source>
</evidence>
<dbReference type="Gene3D" id="1.10.8.60">
    <property type="match status" value="1"/>
</dbReference>
<dbReference type="InterPro" id="IPR003593">
    <property type="entry name" value="AAA+_ATPase"/>
</dbReference>
<dbReference type="STRING" id="118126.L21_1287"/>